<feature type="transmembrane region" description="Helical" evidence="1">
    <location>
        <begin position="43"/>
        <end position="61"/>
    </location>
</feature>
<feature type="transmembrane region" description="Helical" evidence="1">
    <location>
        <begin position="119"/>
        <end position="139"/>
    </location>
</feature>
<dbReference type="AlphaFoldDB" id="A0A5S9F1Z2"/>
<dbReference type="RefSeq" id="WP_151967294.1">
    <property type="nucleotide sequence ID" value="NZ_AP019860.1"/>
</dbReference>
<dbReference type="KEGG" id="uam:UABAM_01426"/>
<dbReference type="GO" id="GO:0009273">
    <property type="term" value="P:peptidoglycan-based cell wall biogenesis"/>
    <property type="evidence" value="ECO:0007669"/>
    <property type="project" value="TreeGrafter"/>
</dbReference>
<feature type="transmembrane region" description="Helical" evidence="1">
    <location>
        <begin position="223"/>
        <end position="245"/>
    </location>
</feature>
<feature type="transmembrane region" description="Helical" evidence="1">
    <location>
        <begin position="151"/>
        <end position="172"/>
    </location>
</feature>
<feature type="transmembrane region" description="Helical" evidence="1">
    <location>
        <begin position="12"/>
        <end position="31"/>
    </location>
</feature>
<dbReference type="GO" id="GO:0005886">
    <property type="term" value="C:plasma membrane"/>
    <property type="evidence" value="ECO:0007669"/>
    <property type="project" value="TreeGrafter"/>
</dbReference>
<feature type="transmembrane region" description="Helical" evidence="1">
    <location>
        <begin position="184"/>
        <end position="202"/>
    </location>
</feature>
<gene>
    <name evidence="2" type="ORF">UABAM_01426</name>
</gene>
<keyword evidence="1" id="KW-0812">Transmembrane</keyword>
<reference evidence="2 3" key="1">
    <citation type="submission" date="2019-08" db="EMBL/GenBank/DDBJ databases">
        <title>Complete genome sequence of Candidatus Uab amorphum.</title>
        <authorList>
            <person name="Shiratori T."/>
            <person name="Suzuki S."/>
            <person name="Kakizawa Y."/>
            <person name="Ishida K."/>
        </authorList>
    </citation>
    <scope>NUCLEOTIDE SEQUENCE [LARGE SCALE GENOMIC DNA]</scope>
    <source>
        <strain evidence="2 3">SRT547</strain>
    </source>
</reference>
<dbReference type="Proteomes" id="UP000326354">
    <property type="component" value="Chromosome"/>
</dbReference>
<dbReference type="Pfam" id="PF01148">
    <property type="entry name" value="CTP_transf_1"/>
    <property type="match status" value="1"/>
</dbReference>
<organism evidence="2 3">
    <name type="scientific">Uabimicrobium amorphum</name>
    <dbReference type="NCBI Taxonomy" id="2596890"/>
    <lineage>
        <taxon>Bacteria</taxon>
        <taxon>Pseudomonadati</taxon>
        <taxon>Planctomycetota</taxon>
        <taxon>Candidatus Uabimicrobiia</taxon>
        <taxon>Candidatus Uabimicrobiales</taxon>
        <taxon>Candidatus Uabimicrobiaceae</taxon>
        <taxon>Candidatus Uabimicrobium</taxon>
    </lineage>
</organism>
<keyword evidence="3" id="KW-1185">Reference proteome</keyword>
<protein>
    <submittedName>
        <fullName evidence="2">Phosphatidate cytidylyltransferase</fullName>
    </submittedName>
</protein>
<keyword evidence="2" id="KW-0548">Nucleotidyltransferase</keyword>
<keyword evidence="1" id="KW-0472">Membrane</keyword>
<dbReference type="PANTHER" id="PTHR43535">
    <property type="entry name" value="PHOSPHATIDATE CYTIDYLYLTRANSFERASE"/>
    <property type="match status" value="1"/>
</dbReference>
<dbReference type="OrthoDB" id="9799199at2"/>
<evidence type="ECO:0000313" key="3">
    <source>
        <dbReference type="Proteomes" id="UP000326354"/>
    </source>
</evidence>
<feature type="transmembrane region" description="Helical" evidence="1">
    <location>
        <begin position="251"/>
        <end position="271"/>
    </location>
</feature>
<evidence type="ECO:0000256" key="1">
    <source>
        <dbReference type="SAM" id="Phobius"/>
    </source>
</evidence>
<dbReference type="PANTHER" id="PTHR43535:SF1">
    <property type="entry name" value="PHOSPHATIDATE CYTIDYLYLTRANSFERASE"/>
    <property type="match status" value="1"/>
</dbReference>
<keyword evidence="1" id="KW-1133">Transmembrane helix</keyword>
<accession>A0A5S9F1Z2</accession>
<feature type="transmembrane region" description="Helical" evidence="1">
    <location>
        <begin position="96"/>
        <end position="113"/>
    </location>
</feature>
<evidence type="ECO:0000313" key="2">
    <source>
        <dbReference type="EMBL" id="BBM83076.1"/>
    </source>
</evidence>
<keyword evidence="2" id="KW-0808">Transferase</keyword>
<feature type="transmembrane region" description="Helical" evidence="1">
    <location>
        <begin position="67"/>
        <end position="84"/>
    </location>
</feature>
<sequence>MNLSKIPQNILWMMGGIFALLIVANLITFLLKKLRPQKDYNELQMRIRSWWVMASVFALAMTLDKSISLWFMAFVSFLAFKEFLSIIPTRRVDRRVIFWAYMAIPIQTCWIMMGWYDMFIIFIPVYMFLWLAAQMVLIGDTSGFLKAVGTLQWGLMITAFTIGHMAYMLVFPNDFNPNAGGGGLVLYLVILTQLNDVSQFIWGKSFGRNKVIPKVSPNKTWEGFLGGVATTIALAWLLAPFLTFFSVRESIIAGAIIALAGFLGDLTMSAIKRDLGIKDTSQLVPGHGGILDRLDSLTYTAPLFFHFTSFVLPNF</sequence>
<dbReference type="EMBL" id="AP019860">
    <property type="protein sequence ID" value="BBM83076.1"/>
    <property type="molecule type" value="Genomic_DNA"/>
</dbReference>
<name>A0A5S9F1Z2_UABAM</name>
<dbReference type="GO" id="GO:0016779">
    <property type="term" value="F:nucleotidyltransferase activity"/>
    <property type="evidence" value="ECO:0007669"/>
    <property type="project" value="UniProtKB-KW"/>
</dbReference>
<proteinExistence type="predicted"/>